<proteinExistence type="predicted"/>
<dbReference type="Proteomes" id="UP001570511">
    <property type="component" value="Unassembled WGS sequence"/>
</dbReference>
<accession>A0ABD5MF22</accession>
<feature type="region of interest" description="Disordered" evidence="1">
    <location>
        <begin position="1"/>
        <end position="74"/>
    </location>
</feature>
<feature type="compositionally biased region" description="Acidic residues" evidence="1">
    <location>
        <begin position="39"/>
        <end position="49"/>
    </location>
</feature>
<gene>
    <name evidence="2" type="ORF">OS889_06300</name>
</gene>
<feature type="compositionally biased region" description="Basic and acidic residues" evidence="1">
    <location>
        <begin position="13"/>
        <end position="38"/>
    </location>
</feature>
<name>A0ABD5MF22_9EURY</name>
<evidence type="ECO:0000313" key="2">
    <source>
        <dbReference type="EMBL" id="MFA1610616.1"/>
    </source>
</evidence>
<evidence type="ECO:0000256" key="1">
    <source>
        <dbReference type="SAM" id="MobiDB-lite"/>
    </source>
</evidence>
<keyword evidence="3" id="KW-1185">Reference proteome</keyword>
<evidence type="ECO:0000313" key="3">
    <source>
        <dbReference type="Proteomes" id="UP001570511"/>
    </source>
</evidence>
<dbReference type="AlphaFoldDB" id="A0ABD5MF22"/>
<reference evidence="2 3" key="1">
    <citation type="submission" date="2024-08" db="EMBL/GenBank/DDBJ databases">
        <title>Halobellus sp. MBLA0158 whole genome sequence.</title>
        <authorList>
            <person name="Hwang C.Y."/>
            <person name="Cho E.-S."/>
            <person name="Seo M.-J."/>
        </authorList>
    </citation>
    <scope>NUCLEOTIDE SEQUENCE [LARGE SCALE GENOMIC DNA]</scope>
    <source>
        <strain evidence="2 3">MBLA0158</strain>
    </source>
</reference>
<dbReference type="EMBL" id="JBGNYA010000001">
    <property type="protein sequence ID" value="MFA1610616.1"/>
    <property type="molecule type" value="Genomic_DNA"/>
</dbReference>
<protein>
    <submittedName>
        <fullName evidence="2">Uncharacterized protein</fullName>
    </submittedName>
</protein>
<organism evidence="2 3">
    <name type="scientific">Halobellus rubicundus</name>
    <dbReference type="NCBI Taxonomy" id="2996466"/>
    <lineage>
        <taxon>Archaea</taxon>
        <taxon>Methanobacteriati</taxon>
        <taxon>Methanobacteriota</taxon>
        <taxon>Stenosarchaea group</taxon>
        <taxon>Halobacteria</taxon>
        <taxon>Halobacteriales</taxon>
        <taxon>Haloferacaceae</taxon>
        <taxon>Halobellus</taxon>
    </lineage>
</organism>
<dbReference type="RefSeq" id="WP_372388286.1">
    <property type="nucleotide sequence ID" value="NZ_JBGNYA010000001.1"/>
</dbReference>
<sequence length="74" mass="8085">MCYHSQRRAALAEQEHDAEVVADRDRTASRTADDRDAPADPDDFVEIDEVAERVDDAADDPGGVETEPKPVGFA</sequence>
<comment type="caution">
    <text evidence="2">The sequence shown here is derived from an EMBL/GenBank/DDBJ whole genome shotgun (WGS) entry which is preliminary data.</text>
</comment>